<organism evidence="1">
    <name type="scientific">mine drainage metagenome</name>
    <dbReference type="NCBI Taxonomy" id="410659"/>
    <lineage>
        <taxon>unclassified sequences</taxon>
        <taxon>metagenomes</taxon>
        <taxon>ecological metagenomes</taxon>
    </lineage>
</organism>
<accession>T1AWR3</accession>
<reference evidence="1" key="1">
    <citation type="submission" date="2013-08" db="EMBL/GenBank/DDBJ databases">
        <authorList>
            <person name="Mendez C."/>
            <person name="Richter M."/>
            <person name="Ferrer M."/>
            <person name="Sanchez J."/>
        </authorList>
    </citation>
    <scope>NUCLEOTIDE SEQUENCE</scope>
</reference>
<evidence type="ECO:0000313" key="1">
    <source>
        <dbReference type="EMBL" id="EQD65056.1"/>
    </source>
</evidence>
<protein>
    <recommendedName>
        <fullName evidence="2">Peroxiredoxin</fullName>
    </recommendedName>
</protein>
<dbReference type="PANTHER" id="PTHR34655:SF2">
    <property type="entry name" value="PEROXIREDOXIN FAMILY PROTEIN"/>
    <property type="match status" value="1"/>
</dbReference>
<dbReference type="Gene3D" id="3.40.1260.10">
    <property type="entry name" value="DsrEFH-like"/>
    <property type="match status" value="1"/>
</dbReference>
<comment type="caution">
    <text evidence="1">The sequence shown here is derived from an EMBL/GenBank/DDBJ whole genome shotgun (WGS) entry which is preliminary data.</text>
</comment>
<dbReference type="EMBL" id="AUZX01006150">
    <property type="protein sequence ID" value="EQD65056.1"/>
    <property type="molecule type" value="Genomic_DNA"/>
</dbReference>
<dbReference type="SUPFAM" id="SSF75169">
    <property type="entry name" value="DsrEFH-like"/>
    <property type="match status" value="1"/>
</dbReference>
<dbReference type="PANTHER" id="PTHR34655">
    <property type="entry name" value="CONSERVED WITHIN P. AEROPHILUM"/>
    <property type="match status" value="1"/>
</dbReference>
<proteinExistence type="predicted"/>
<dbReference type="Pfam" id="PF13686">
    <property type="entry name" value="DrsE_2"/>
    <property type="match status" value="1"/>
</dbReference>
<evidence type="ECO:0008006" key="2">
    <source>
        <dbReference type="Google" id="ProtNLM"/>
    </source>
</evidence>
<dbReference type="InterPro" id="IPR032836">
    <property type="entry name" value="DsrE2-like"/>
</dbReference>
<name>T1AWR3_9ZZZZ</name>
<reference evidence="1" key="2">
    <citation type="journal article" date="2014" name="ISME J.">
        <title>Microbial stratification in low pH oxic and suboxic macroscopic growths along an acid mine drainage.</title>
        <authorList>
            <person name="Mendez-Garcia C."/>
            <person name="Mesa V."/>
            <person name="Sprenger R.R."/>
            <person name="Richter M."/>
            <person name="Diez M.S."/>
            <person name="Solano J."/>
            <person name="Bargiela R."/>
            <person name="Golyshina O.V."/>
            <person name="Manteca A."/>
            <person name="Ramos J.L."/>
            <person name="Gallego J.R."/>
            <person name="Llorente I."/>
            <person name="Martins Dos Santos V.A."/>
            <person name="Jensen O.N."/>
            <person name="Pelaez A.I."/>
            <person name="Sanchez J."/>
            <person name="Ferrer M."/>
        </authorList>
    </citation>
    <scope>NUCLEOTIDE SEQUENCE</scope>
</reference>
<dbReference type="AlphaFoldDB" id="T1AWR3"/>
<dbReference type="InterPro" id="IPR027396">
    <property type="entry name" value="DsrEFH-like"/>
</dbReference>
<gene>
    <name evidence="1" type="ORF">B1A_08625</name>
</gene>
<sequence length="94" mass="10504">MQFRKKEAPKATLSSEAGEMADAVLETMKKKKLPSWLDTLKQISEVGEVNVYGCAMFADLMGIKKEDLDPIVKEVIGVSQFMDMAKNSKMTLFL</sequence>